<geneLocation type="plasmid" evidence="1">
    <name>pIncAC-KP4898</name>
</geneLocation>
<keyword evidence="1" id="KW-0614">Plasmid</keyword>
<protein>
    <submittedName>
        <fullName evidence="1">Uncharacterized protein</fullName>
    </submittedName>
</protein>
<reference evidence="1" key="1">
    <citation type="journal article" date="2017" name="Front. Microbiol.">
        <title>A novel IncA/C1 group conjugative plasmid, encoding VIM-1 metallo-beta-lactamase, mediates the acquisition of carbapenem resistance in ST104 Klebsiella pneumoniae isolates from neonates in the intensive care unit of Monaldi Hospital in Naples.</title>
        <authorList>
            <person name="Esposito E.P."/>
            <person name="Gaiarsa S."/>
            <person name="Del Franco M."/>
            <person name="Crivaro V."/>
            <person name="Bernardo M."/>
            <person name="Cuccurullo S."/>
            <person name="Pennino F."/>
            <person name="Triassi M."/>
            <person name="Marone P."/>
            <person name="Sassera D."/>
            <person name="Zarrilli R."/>
        </authorList>
    </citation>
    <scope>NUCLEOTIDE SEQUENCE</scope>
    <source>
        <strain evidence="1">KP4898</strain>
        <plasmid evidence="1">pIncAC-KP4898</plasmid>
    </source>
</reference>
<name>A0A221KL54_KLEPN</name>
<dbReference type="AlphaFoldDB" id="A0A221KL54"/>
<sequence>MKVRDLKALLETMPGEADVVWQNDDSTEDVIRCESGMYSIVDSVEKITNSRLTQVFWGPVVVLGKQRKNTP</sequence>
<organism evidence="1">
    <name type="scientific">Klebsiella pneumoniae subsp. pneumoniae</name>
    <dbReference type="NCBI Taxonomy" id="72407"/>
    <lineage>
        <taxon>Bacteria</taxon>
        <taxon>Pseudomonadati</taxon>
        <taxon>Pseudomonadota</taxon>
        <taxon>Gammaproteobacteria</taxon>
        <taxon>Enterobacterales</taxon>
        <taxon>Enterobacteriaceae</taxon>
        <taxon>Klebsiella/Raoultella group</taxon>
        <taxon>Klebsiella</taxon>
        <taxon>Klebsiella pneumoniae complex</taxon>
    </lineage>
</organism>
<evidence type="ECO:0000313" key="1">
    <source>
        <dbReference type="EMBL" id="ASM79800.1"/>
    </source>
</evidence>
<proteinExistence type="predicted"/>
<dbReference type="EMBL" id="KY882285">
    <property type="protein sequence ID" value="ASM79800.1"/>
    <property type="molecule type" value="Genomic_DNA"/>
</dbReference>
<accession>A0A221KL54</accession>
<reference evidence="1" key="2">
    <citation type="submission" date="2017-04" db="EMBL/GenBank/DDBJ databases">
        <authorList>
            <person name="Afonso C.L."/>
            <person name="Miller P.J."/>
            <person name="Scott M.A."/>
            <person name="Spackman E."/>
            <person name="Goraichik I."/>
            <person name="Dimitrov K.M."/>
            <person name="Suarez D.L."/>
            <person name="Swayne D.E."/>
        </authorList>
    </citation>
    <scope>NUCLEOTIDE SEQUENCE</scope>
    <source>
        <strain evidence="1">KP4898</strain>
        <plasmid evidence="1">pIncAC-KP4898</plasmid>
    </source>
</reference>